<comment type="caution">
    <text evidence="3">The sequence shown here is derived from an EMBL/GenBank/DDBJ whole genome shotgun (WGS) entry which is preliminary data.</text>
</comment>
<keyword evidence="4" id="KW-1185">Reference proteome</keyword>
<feature type="non-terminal residue" evidence="3">
    <location>
        <position position="1"/>
    </location>
</feature>
<feature type="signal peptide" evidence="2">
    <location>
        <begin position="1"/>
        <end position="24"/>
    </location>
</feature>
<reference evidence="3 4" key="1">
    <citation type="journal article" date="2015" name="BMC Genomics">
        <title>Insights from the genome of Ophiocordyceps polyrhachis-furcata to pathogenicity and host specificity in insect fungi.</title>
        <authorList>
            <person name="Wichadakul D."/>
            <person name="Kobmoo N."/>
            <person name="Ingsriswang S."/>
            <person name="Tangphatsornruang S."/>
            <person name="Chantasingh D."/>
            <person name="Luangsa-ard J.J."/>
            <person name="Eurwilaichitr L."/>
        </authorList>
    </citation>
    <scope>NUCLEOTIDE SEQUENCE [LARGE SCALE GENOMIC DNA]</scope>
    <source>
        <strain evidence="3 4">BCC 54312</strain>
    </source>
</reference>
<accession>A0A367LHE8</accession>
<feature type="chain" id="PRO_5017076151" evidence="2">
    <location>
        <begin position="25"/>
        <end position="404"/>
    </location>
</feature>
<feature type="compositionally biased region" description="Pro residues" evidence="1">
    <location>
        <begin position="351"/>
        <end position="360"/>
    </location>
</feature>
<sequence length="404" mass="45701">GQRVDGLKLFFFLLFFFFFRLCLCSSRLQTTAAAYPVPREKGNPRPAWRERERAATSPGYDHRIRICGDLEELGQLLQRYIRSRHTLEHHFKLLRYQLQPTSLIGLPLLQRPVEEGGVAADTRLGALEMHDSLPFSIFIEKKTMVAVHCRALSPSLSLPFVRWPAAYRNPGKADDDAPVNSHHPYIIRPNEYQSLSSGAGTTVQYNERRRNGLDARRISRPTRLSPRAGKASEEGRAAPPLPTIHFTRWTRKRRKRRSFSFQRKTGLQSQIHLLSVSLPLFSFFLACFPVSPPLFPLRHESRIGVLNTKHVRDSAIDFKVLKAACRPALQPARAASGTFPALLAERAERSSPPPPTPQPPGTQHSRDLEAGHGAKSKDCLHTWLPLLCLAGLWLFRPSSFFSLQ</sequence>
<feature type="region of interest" description="Disordered" evidence="1">
    <location>
        <begin position="209"/>
        <end position="237"/>
    </location>
</feature>
<keyword evidence="2" id="KW-0732">Signal</keyword>
<organism evidence="3 4">
    <name type="scientific">Ophiocordyceps polyrhachis-furcata BCC 54312</name>
    <dbReference type="NCBI Taxonomy" id="1330021"/>
    <lineage>
        <taxon>Eukaryota</taxon>
        <taxon>Fungi</taxon>
        <taxon>Dikarya</taxon>
        <taxon>Ascomycota</taxon>
        <taxon>Pezizomycotina</taxon>
        <taxon>Sordariomycetes</taxon>
        <taxon>Hypocreomycetidae</taxon>
        <taxon>Hypocreales</taxon>
        <taxon>Ophiocordycipitaceae</taxon>
        <taxon>Ophiocordyceps</taxon>
    </lineage>
</organism>
<dbReference type="EMBL" id="LKCN02000005">
    <property type="protein sequence ID" value="RCI13863.1"/>
    <property type="molecule type" value="Genomic_DNA"/>
</dbReference>
<feature type="region of interest" description="Disordered" evidence="1">
    <location>
        <begin position="346"/>
        <end position="371"/>
    </location>
</feature>
<evidence type="ECO:0000256" key="1">
    <source>
        <dbReference type="SAM" id="MobiDB-lite"/>
    </source>
</evidence>
<protein>
    <submittedName>
        <fullName evidence="3">Uncharacterized protein</fullName>
    </submittedName>
</protein>
<dbReference type="AlphaFoldDB" id="A0A367LHE8"/>
<gene>
    <name evidence="3" type="ORF">L249_8262</name>
</gene>
<evidence type="ECO:0000313" key="4">
    <source>
        <dbReference type="Proteomes" id="UP000253664"/>
    </source>
</evidence>
<name>A0A367LHE8_9HYPO</name>
<evidence type="ECO:0000313" key="3">
    <source>
        <dbReference type="EMBL" id="RCI13863.1"/>
    </source>
</evidence>
<evidence type="ECO:0000256" key="2">
    <source>
        <dbReference type="SAM" id="SignalP"/>
    </source>
</evidence>
<dbReference type="Proteomes" id="UP000253664">
    <property type="component" value="Unassembled WGS sequence"/>
</dbReference>
<proteinExistence type="predicted"/>